<evidence type="ECO:0000313" key="2">
    <source>
        <dbReference type="Proteomes" id="UP000483293"/>
    </source>
</evidence>
<sequence length="78" mass="8349">MAHEDNDGRPEPSTPITLHISAVVDDHDVDLASVEVDMPIVLRTVVAGPVTSVPKLDSKAFTRRLTAGVNAFVDAFHS</sequence>
<protein>
    <submittedName>
        <fullName evidence="1">Uncharacterized protein</fullName>
    </submittedName>
</protein>
<accession>A0A6L9SVT7</accession>
<keyword evidence="2" id="KW-1185">Reference proteome</keyword>
<dbReference type="EMBL" id="WHZV01000012">
    <property type="protein sequence ID" value="NEG56145.1"/>
    <property type="molecule type" value="Genomic_DNA"/>
</dbReference>
<proteinExistence type="predicted"/>
<dbReference type="RefSeq" id="WP_163197905.1">
    <property type="nucleotide sequence ID" value="NZ_WHZV01000012.1"/>
</dbReference>
<dbReference type="Proteomes" id="UP000483293">
    <property type="component" value="Unassembled WGS sequence"/>
</dbReference>
<gene>
    <name evidence="1" type="ORF">GFD21_10345</name>
</gene>
<organism evidence="1 2">
    <name type="scientific">Bifidobacterium platyrrhinorum</name>
    <dbReference type="NCBI Taxonomy" id="2661628"/>
    <lineage>
        <taxon>Bacteria</taxon>
        <taxon>Bacillati</taxon>
        <taxon>Actinomycetota</taxon>
        <taxon>Actinomycetes</taxon>
        <taxon>Bifidobacteriales</taxon>
        <taxon>Bifidobacteriaceae</taxon>
        <taxon>Bifidobacterium</taxon>
    </lineage>
</organism>
<name>A0A6L9SVT7_9BIFI</name>
<evidence type="ECO:0000313" key="1">
    <source>
        <dbReference type="EMBL" id="NEG56145.1"/>
    </source>
</evidence>
<reference evidence="1 2" key="1">
    <citation type="submission" date="2019-10" db="EMBL/GenBank/DDBJ databases">
        <title>Bifidobacterium from non-human primates.</title>
        <authorList>
            <person name="Modesto M."/>
        </authorList>
    </citation>
    <scope>NUCLEOTIDE SEQUENCE [LARGE SCALE GENOMIC DNA]</scope>
    <source>
        <strain evidence="1 2">SMA15</strain>
    </source>
</reference>
<dbReference type="AlphaFoldDB" id="A0A6L9SVT7"/>
<comment type="caution">
    <text evidence="1">The sequence shown here is derived from an EMBL/GenBank/DDBJ whole genome shotgun (WGS) entry which is preliminary data.</text>
</comment>